<dbReference type="InterPro" id="IPR000182">
    <property type="entry name" value="GNAT_dom"/>
</dbReference>
<feature type="domain" description="N-acetyltransferase" evidence="2">
    <location>
        <begin position="5"/>
        <end position="174"/>
    </location>
</feature>
<evidence type="ECO:0000256" key="1">
    <source>
        <dbReference type="SAM" id="MobiDB-lite"/>
    </source>
</evidence>
<comment type="caution">
    <text evidence="3">The sequence shown here is derived from an EMBL/GenBank/DDBJ whole genome shotgun (WGS) entry which is preliminary data.</text>
</comment>
<dbReference type="AlphaFoldDB" id="A0A5D0UDG6"/>
<dbReference type="GO" id="GO:0016747">
    <property type="term" value="F:acyltransferase activity, transferring groups other than amino-acyl groups"/>
    <property type="evidence" value="ECO:0007669"/>
    <property type="project" value="InterPro"/>
</dbReference>
<dbReference type="OrthoDB" id="4536199at2"/>
<dbReference type="PROSITE" id="PS51186">
    <property type="entry name" value="GNAT"/>
    <property type="match status" value="1"/>
</dbReference>
<evidence type="ECO:0000313" key="4">
    <source>
        <dbReference type="Proteomes" id="UP000322634"/>
    </source>
</evidence>
<dbReference type="EMBL" id="VSFF01000005">
    <property type="protein sequence ID" value="TYC15149.1"/>
    <property type="molecule type" value="Genomic_DNA"/>
</dbReference>
<evidence type="ECO:0000259" key="2">
    <source>
        <dbReference type="PROSITE" id="PS51186"/>
    </source>
</evidence>
<dbReference type="InterPro" id="IPR016181">
    <property type="entry name" value="Acyl_CoA_acyltransferase"/>
</dbReference>
<dbReference type="Proteomes" id="UP000322634">
    <property type="component" value="Unassembled WGS sequence"/>
</dbReference>
<protein>
    <submittedName>
        <fullName evidence="3">GNAT family N-acetyltransferase</fullName>
    </submittedName>
</protein>
<keyword evidence="3" id="KW-0808">Transferase</keyword>
<keyword evidence="4" id="KW-1185">Reference proteome</keyword>
<evidence type="ECO:0000313" key="3">
    <source>
        <dbReference type="EMBL" id="TYC15149.1"/>
    </source>
</evidence>
<accession>A0A5D0UDG6</accession>
<reference evidence="3 4" key="1">
    <citation type="submission" date="2019-08" db="EMBL/GenBank/DDBJ databases">
        <title>Actinomadura sp. nov. CYP1-5 isolated from mountain soil.</title>
        <authorList>
            <person name="Songsumanus A."/>
            <person name="Kuncharoen N."/>
            <person name="Kudo T."/>
            <person name="Yuki M."/>
            <person name="Igarashi Y."/>
            <person name="Tanasupawat S."/>
        </authorList>
    </citation>
    <scope>NUCLEOTIDE SEQUENCE [LARGE SCALE GENOMIC DNA]</scope>
    <source>
        <strain evidence="3 4">GKU157</strain>
    </source>
</reference>
<dbReference type="RefSeq" id="WP_148350298.1">
    <property type="nucleotide sequence ID" value="NZ_JBHSBF010000027.1"/>
</dbReference>
<feature type="region of interest" description="Disordered" evidence="1">
    <location>
        <begin position="169"/>
        <end position="188"/>
    </location>
</feature>
<name>A0A5D0UDG6_9ACTN</name>
<proteinExistence type="predicted"/>
<dbReference type="Gene3D" id="3.40.630.30">
    <property type="match status" value="1"/>
</dbReference>
<organism evidence="3 4">
    <name type="scientific">Actinomadura syzygii</name>
    <dbReference type="NCBI Taxonomy" id="1427538"/>
    <lineage>
        <taxon>Bacteria</taxon>
        <taxon>Bacillati</taxon>
        <taxon>Actinomycetota</taxon>
        <taxon>Actinomycetes</taxon>
        <taxon>Streptosporangiales</taxon>
        <taxon>Thermomonosporaceae</taxon>
        <taxon>Actinomadura</taxon>
    </lineage>
</organism>
<sequence>MSEDVTLTALDQTAALDALDELATLYEEIYAEPPYNSAPKFSGDRFLARTREQILTSGFASVVARRGERLRGFTFGFTMAPGAWWANASAPSDDVLAADKFAVVELVVAVAERGQGLGRGLLDELLRERKERYATLPAVIDADAYAMYVRWGWEKAAEFREEPPFSDALVRPLVPKNDPGPPRDLAAG</sequence>
<dbReference type="SUPFAM" id="SSF55729">
    <property type="entry name" value="Acyl-CoA N-acyltransferases (Nat)"/>
    <property type="match status" value="1"/>
</dbReference>
<gene>
    <name evidence="3" type="ORF">FXF65_13690</name>
</gene>